<dbReference type="InterPro" id="IPR011013">
    <property type="entry name" value="Gal_mutarotase_sf_dom"/>
</dbReference>
<feature type="compositionally biased region" description="Low complexity" evidence="1">
    <location>
        <begin position="139"/>
        <end position="150"/>
    </location>
</feature>
<dbReference type="EMBL" id="KF116411">
    <property type="protein sequence ID" value="AIA83656.1"/>
    <property type="molecule type" value="Genomic_DNA"/>
</dbReference>
<evidence type="ECO:0000259" key="2">
    <source>
        <dbReference type="Pfam" id="PF07748"/>
    </source>
</evidence>
<dbReference type="Gene3D" id="2.70.98.30">
    <property type="entry name" value="Golgi alpha-mannosidase II, domain 4"/>
    <property type="match status" value="1"/>
</dbReference>
<proteinExistence type="predicted"/>
<dbReference type="Pfam" id="PF07748">
    <property type="entry name" value="Glyco_hydro_38C"/>
    <property type="match status" value="1"/>
</dbReference>
<dbReference type="InterPro" id="IPR011682">
    <property type="entry name" value="Glyco_hydro_38_C"/>
</dbReference>
<feature type="domain" description="Glycosyl hydrolase family 38 C-terminal" evidence="2">
    <location>
        <begin position="53"/>
        <end position="137"/>
    </location>
</feature>
<dbReference type="SUPFAM" id="SSF74650">
    <property type="entry name" value="Galactose mutarotase-like"/>
    <property type="match status" value="1"/>
</dbReference>
<dbReference type="GO" id="GO:0006013">
    <property type="term" value="P:mannose metabolic process"/>
    <property type="evidence" value="ECO:0007669"/>
    <property type="project" value="InterPro"/>
</dbReference>
<accession>A0A060BT07</accession>
<dbReference type="GO" id="GO:0004559">
    <property type="term" value="F:alpha-mannosidase activity"/>
    <property type="evidence" value="ECO:0007669"/>
    <property type="project" value="InterPro"/>
</dbReference>
<evidence type="ECO:0000313" key="3">
    <source>
        <dbReference type="EMBL" id="AIA83656.1"/>
    </source>
</evidence>
<reference evidence="3" key="1">
    <citation type="journal article" date="2013" name="Environ. Microbiol.">
        <title>Seasonally variable intestinal metagenomes of the red palm weevil (Rhynchophorus ferrugineus).</title>
        <authorList>
            <person name="Jia S."/>
            <person name="Zhang X."/>
            <person name="Zhang G."/>
            <person name="Yin A."/>
            <person name="Zhang S."/>
            <person name="Li F."/>
            <person name="Wang L."/>
            <person name="Zhao D."/>
            <person name="Yun Q."/>
            <person name="Tala"/>
            <person name="Wang J."/>
            <person name="Sun G."/>
            <person name="Baabdullah M."/>
            <person name="Yu X."/>
            <person name="Hu S."/>
            <person name="Al-Mssallem I.S."/>
            <person name="Yu J."/>
        </authorList>
    </citation>
    <scope>NUCLEOTIDE SEQUENCE</scope>
</reference>
<dbReference type="AlphaFoldDB" id="A0A060BT07"/>
<sequence length="162" mass="18327">EGRAVCYIPDLAPMTETPLWYSKDAVEGLSQVTADEKKFDTPYFSGAFDGAMRIVSLVEKATGRQVVREGQALNRIVCYENKPHNHDAWDINIYYSRRHWDVDELTGVQVISQGPVVAVLRCEYKSCIPPCRRTWSSTTTSRASISTRPSIGRKRNTCSRHT</sequence>
<feature type="region of interest" description="Disordered" evidence="1">
    <location>
        <begin position="139"/>
        <end position="162"/>
    </location>
</feature>
<feature type="compositionally biased region" description="Basic residues" evidence="1">
    <location>
        <begin position="151"/>
        <end position="162"/>
    </location>
</feature>
<protein>
    <submittedName>
        <fullName evidence="3">CAZy families GH38 protein</fullName>
    </submittedName>
</protein>
<evidence type="ECO:0000256" key="1">
    <source>
        <dbReference type="SAM" id="MobiDB-lite"/>
    </source>
</evidence>
<organism evidence="3">
    <name type="scientific">uncultured Thermoanaerobacter sp</name>
    <dbReference type="NCBI Taxonomy" id="242695"/>
    <lineage>
        <taxon>Bacteria</taxon>
        <taxon>Bacillati</taxon>
        <taxon>Bacillota</taxon>
        <taxon>Clostridia</taxon>
        <taxon>Thermoanaerobacterales</taxon>
        <taxon>Thermoanaerobacteraceae</taxon>
        <taxon>Thermoanaerobacter</taxon>
        <taxon>environmental samples</taxon>
    </lineage>
</organism>
<feature type="non-terminal residue" evidence="3">
    <location>
        <position position="1"/>
    </location>
</feature>
<feature type="non-terminal residue" evidence="3">
    <location>
        <position position="162"/>
    </location>
</feature>
<dbReference type="GO" id="GO:0030246">
    <property type="term" value="F:carbohydrate binding"/>
    <property type="evidence" value="ECO:0007669"/>
    <property type="project" value="InterPro"/>
</dbReference>
<name>A0A060BT07_9THEO</name>